<dbReference type="KEGG" id="sti:Sthe_0768"/>
<dbReference type="Proteomes" id="UP000002027">
    <property type="component" value="Chromosome 1"/>
</dbReference>
<organism evidence="2 3">
    <name type="scientific">Sphaerobacter thermophilus (strain ATCC 49802 / DSM 20745 / KCCM 41009 / NCIMB 13125 / S 6022)</name>
    <dbReference type="NCBI Taxonomy" id="479434"/>
    <lineage>
        <taxon>Bacteria</taxon>
        <taxon>Pseudomonadati</taxon>
        <taxon>Thermomicrobiota</taxon>
        <taxon>Thermomicrobia</taxon>
        <taxon>Sphaerobacterales</taxon>
        <taxon>Sphaerobacterineae</taxon>
        <taxon>Sphaerobacteraceae</taxon>
        <taxon>Sphaerobacter</taxon>
    </lineage>
</organism>
<feature type="region of interest" description="Disordered" evidence="1">
    <location>
        <begin position="1"/>
        <end position="23"/>
    </location>
</feature>
<evidence type="ECO:0000313" key="3">
    <source>
        <dbReference type="Proteomes" id="UP000002027"/>
    </source>
</evidence>
<reference evidence="3" key="1">
    <citation type="submission" date="2009-11" db="EMBL/GenBank/DDBJ databases">
        <title>The complete chromosome 1 of Sphaerobacter thermophilus DSM 20745.</title>
        <authorList>
            <person name="Lucas S."/>
            <person name="Copeland A."/>
            <person name="Lapidus A."/>
            <person name="Glavina del Rio T."/>
            <person name="Dalin E."/>
            <person name="Tice H."/>
            <person name="Bruce D."/>
            <person name="Goodwin L."/>
            <person name="Pitluck S."/>
            <person name="Kyrpides N."/>
            <person name="Mavromatis K."/>
            <person name="Ivanova N."/>
            <person name="Mikhailova N."/>
            <person name="LaButti K.M."/>
            <person name="Clum A."/>
            <person name="Sun H.I."/>
            <person name="Brettin T."/>
            <person name="Detter J.C."/>
            <person name="Han C."/>
            <person name="Larimer F."/>
            <person name="Land M."/>
            <person name="Hauser L."/>
            <person name="Markowitz V."/>
            <person name="Cheng J.F."/>
            <person name="Hugenholtz P."/>
            <person name="Woyke T."/>
            <person name="Wu D."/>
            <person name="Steenblock K."/>
            <person name="Schneider S."/>
            <person name="Pukall R."/>
            <person name="Goeker M."/>
            <person name="Klenk H.P."/>
            <person name="Eisen J.A."/>
        </authorList>
    </citation>
    <scope>NUCLEOTIDE SEQUENCE [LARGE SCALE GENOMIC DNA]</scope>
    <source>
        <strain evidence="3">ATCC 49802 / DSM 20745 / S 6022</strain>
    </source>
</reference>
<name>D1C1T8_SPHTD</name>
<dbReference type="InParanoid" id="D1C1T8"/>
<proteinExistence type="predicted"/>
<accession>D1C1T8</accession>
<protein>
    <submittedName>
        <fullName evidence="2">Uncharacterized protein</fullName>
    </submittedName>
</protein>
<reference evidence="2 3" key="2">
    <citation type="journal article" date="2010" name="Stand. Genomic Sci.">
        <title>Complete genome sequence of Desulfohalobium retbaense type strain (HR(100)).</title>
        <authorList>
            <person name="Spring S."/>
            <person name="Nolan M."/>
            <person name="Lapidus A."/>
            <person name="Glavina Del Rio T."/>
            <person name="Copeland A."/>
            <person name="Tice H."/>
            <person name="Cheng J.F."/>
            <person name="Lucas S."/>
            <person name="Land M."/>
            <person name="Chen F."/>
            <person name="Bruce D."/>
            <person name="Goodwin L."/>
            <person name="Pitluck S."/>
            <person name="Ivanova N."/>
            <person name="Mavromatis K."/>
            <person name="Mikhailova N."/>
            <person name="Pati A."/>
            <person name="Chen A."/>
            <person name="Palaniappan K."/>
            <person name="Hauser L."/>
            <person name="Chang Y.J."/>
            <person name="Jeffries C.D."/>
            <person name="Munk C."/>
            <person name="Kiss H."/>
            <person name="Chain P."/>
            <person name="Han C."/>
            <person name="Brettin T."/>
            <person name="Detter J.C."/>
            <person name="Schuler E."/>
            <person name="Goker M."/>
            <person name="Rohde M."/>
            <person name="Bristow J."/>
            <person name="Eisen J.A."/>
            <person name="Markowitz V."/>
            <person name="Hugenholtz P."/>
            <person name="Kyrpides N.C."/>
            <person name="Klenk H.P."/>
        </authorList>
    </citation>
    <scope>NUCLEOTIDE SEQUENCE [LARGE SCALE GENOMIC DNA]</scope>
    <source>
        <strain evidence="3">ATCC 49802 / DSM 20745 / S 6022</strain>
    </source>
</reference>
<sequence>MNRRGEGFLQLESDSTPQPVPPADFARLRRMSHYQPIQTRMRRRKAAMAATPAPVAVV</sequence>
<keyword evidence="3" id="KW-1185">Reference proteome</keyword>
<evidence type="ECO:0000256" key="1">
    <source>
        <dbReference type="SAM" id="MobiDB-lite"/>
    </source>
</evidence>
<dbReference type="EMBL" id="CP001823">
    <property type="protein sequence ID" value="ACZ38205.1"/>
    <property type="molecule type" value="Genomic_DNA"/>
</dbReference>
<gene>
    <name evidence="2" type="ordered locus">Sthe_0768</name>
</gene>
<dbReference type="AlphaFoldDB" id="D1C1T8"/>
<evidence type="ECO:0000313" key="2">
    <source>
        <dbReference type="EMBL" id="ACZ38205.1"/>
    </source>
</evidence>
<dbReference type="HOGENOM" id="CLU_2976970_0_0_0"/>